<name>A0A8J3RV52_9ACTN</name>
<proteinExistence type="predicted"/>
<dbReference type="InterPro" id="IPR029068">
    <property type="entry name" value="Glyas_Bleomycin-R_OHBP_Dase"/>
</dbReference>
<dbReference type="Proteomes" id="UP000616724">
    <property type="component" value="Unassembled WGS sequence"/>
</dbReference>
<dbReference type="RefSeq" id="WP_203895140.1">
    <property type="nucleotide sequence ID" value="NZ_BOOH01000063.1"/>
</dbReference>
<dbReference type="SUPFAM" id="SSF54593">
    <property type="entry name" value="Glyoxalase/Bleomycin resistance protein/Dihydroxybiphenyl dioxygenase"/>
    <property type="match status" value="1"/>
</dbReference>
<dbReference type="PANTHER" id="PTHR36437">
    <property type="entry name" value="GLYOXALASE/BLEOMYCIN RESISTANCE PROTEIN/DIOXYGENASE"/>
    <property type="match status" value="1"/>
</dbReference>
<dbReference type="InterPro" id="IPR037523">
    <property type="entry name" value="VOC_core"/>
</dbReference>
<keyword evidence="3" id="KW-1185">Reference proteome</keyword>
<sequence>MNITQVALVTVPVSDQDVAKDFYAGLLGFTVLEDRSMGPMRWLQVAPEGAQTGVVLAAHLPGTTPGDVQGLMLTTSDIDTDCARLREAGVAVEGPQDLPWGRQATFADPDGNGIVLASAG</sequence>
<dbReference type="Pfam" id="PF00903">
    <property type="entry name" value="Glyoxalase"/>
    <property type="match status" value="1"/>
</dbReference>
<evidence type="ECO:0000313" key="3">
    <source>
        <dbReference type="Proteomes" id="UP000616724"/>
    </source>
</evidence>
<comment type="caution">
    <text evidence="2">The sequence shown here is derived from an EMBL/GenBank/DDBJ whole genome shotgun (WGS) entry which is preliminary data.</text>
</comment>
<protein>
    <recommendedName>
        <fullName evidence="1">VOC domain-containing protein</fullName>
    </recommendedName>
</protein>
<dbReference type="AlphaFoldDB" id="A0A8J3RV52"/>
<evidence type="ECO:0000259" key="1">
    <source>
        <dbReference type="PROSITE" id="PS51819"/>
    </source>
</evidence>
<organism evidence="2 3">
    <name type="scientific">Planobispora longispora</name>
    <dbReference type="NCBI Taxonomy" id="28887"/>
    <lineage>
        <taxon>Bacteria</taxon>
        <taxon>Bacillati</taxon>
        <taxon>Actinomycetota</taxon>
        <taxon>Actinomycetes</taxon>
        <taxon>Streptosporangiales</taxon>
        <taxon>Streptosporangiaceae</taxon>
        <taxon>Planobispora</taxon>
    </lineage>
</organism>
<reference evidence="2 3" key="1">
    <citation type="submission" date="2021-01" db="EMBL/GenBank/DDBJ databases">
        <title>Whole genome shotgun sequence of Planobispora longispora NBRC 13918.</title>
        <authorList>
            <person name="Komaki H."/>
            <person name="Tamura T."/>
        </authorList>
    </citation>
    <scope>NUCLEOTIDE SEQUENCE [LARGE SCALE GENOMIC DNA]</scope>
    <source>
        <strain evidence="2 3">NBRC 13918</strain>
    </source>
</reference>
<accession>A0A8J3RV52</accession>
<feature type="domain" description="VOC" evidence="1">
    <location>
        <begin position="5"/>
        <end position="119"/>
    </location>
</feature>
<dbReference type="PROSITE" id="PS51819">
    <property type="entry name" value="VOC"/>
    <property type="match status" value="1"/>
</dbReference>
<gene>
    <name evidence="2" type="ORF">Plo01_71500</name>
</gene>
<dbReference type="PANTHER" id="PTHR36437:SF2">
    <property type="entry name" value="GLYOXALASE_BLEOMYCIN RESISTANCE PROTEIN_DIOXYGENASE"/>
    <property type="match status" value="1"/>
</dbReference>
<evidence type="ECO:0000313" key="2">
    <source>
        <dbReference type="EMBL" id="GIH80721.1"/>
    </source>
</evidence>
<dbReference type="EMBL" id="BOOH01000063">
    <property type="protein sequence ID" value="GIH80721.1"/>
    <property type="molecule type" value="Genomic_DNA"/>
</dbReference>
<dbReference type="InterPro" id="IPR004360">
    <property type="entry name" value="Glyas_Fos-R_dOase_dom"/>
</dbReference>
<dbReference type="Gene3D" id="3.10.180.10">
    <property type="entry name" value="2,3-Dihydroxybiphenyl 1,2-Dioxygenase, domain 1"/>
    <property type="match status" value="1"/>
</dbReference>